<dbReference type="InterPro" id="IPR000612">
    <property type="entry name" value="PMP3"/>
</dbReference>
<evidence type="ECO:0000256" key="7">
    <source>
        <dbReference type="SAM" id="Phobius"/>
    </source>
</evidence>
<feature type="compositionally biased region" description="Gly residues" evidence="6">
    <location>
        <begin position="268"/>
        <end position="284"/>
    </location>
</feature>
<dbReference type="Proteomes" id="UP000076738">
    <property type="component" value="Unassembled WGS sequence"/>
</dbReference>
<dbReference type="EMBL" id="KV417267">
    <property type="protein sequence ID" value="KZP01205.1"/>
    <property type="molecule type" value="Genomic_DNA"/>
</dbReference>
<keyword evidence="9" id="KW-1185">Reference proteome</keyword>
<keyword evidence="5 7" id="KW-0472">Membrane</keyword>
<evidence type="ECO:0000313" key="9">
    <source>
        <dbReference type="Proteomes" id="UP000076738"/>
    </source>
</evidence>
<organism evidence="8 9">
    <name type="scientific">Calocera viscosa (strain TUFC12733)</name>
    <dbReference type="NCBI Taxonomy" id="1330018"/>
    <lineage>
        <taxon>Eukaryota</taxon>
        <taxon>Fungi</taxon>
        <taxon>Dikarya</taxon>
        <taxon>Basidiomycota</taxon>
        <taxon>Agaricomycotina</taxon>
        <taxon>Dacrymycetes</taxon>
        <taxon>Dacrymycetales</taxon>
        <taxon>Dacrymycetaceae</taxon>
        <taxon>Calocera</taxon>
    </lineage>
</organism>
<keyword evidence="3 7" id="KW-0812">Transmembrane</keyword>
<feature type="compositionally biased region" description="Basic and acidic residues" evidence="6">
    <location>
        <begin position="109"/>
        <end position="129"/>
    </location>
</feature>
<gene>
    <name evidence="8" type="ORF">CALVIDRAFT_474757</name>
</gene>
<evidence type="ECO:0000256" key="3">
    <source>
        <dbReference type="ARBA" id="ARBA00022692"/>
    </source>
</evidence>
<feature type="compositionally biased region" description="Basic residues" evidence="6">
    <location>
        <begin position="182"/>
        <end position="197"/>
    </location>
</feature>
<evidence type="ECO:0000313" key="8">
    <source>
        <dbReference type="EMBL" id="KZP01205.1"/>
    </source>
</evidence>
<dbReference type="PANTHER" id="PTHR21659:SF112">
    <property type="entry name" value="PROTEIN SNA2-RELATED"/>
    <property type="match status" value="1"/>
</dbReference>
<dbReference type="OrthoDB" id="2152119at2759"/>
<proteinExistence type="inferred from homology"/>
<evidence type="ECO:0000256" key="6">
    <source>
        <dbReference type="SAM" id="MobiDB-lite"/>
    </source>
</evidence>
<dbReference type="PANTHER" id="PTHR21659">
    <property type="entry name" value="HYDROPHOBIC PROTEIN RCI2 LOW TEMPERATURE AND SALT RESPONSIVE PROTEIN LTI6 -RELATED"/>
    <property type="match status" value="1"/>
</dbReference>
<protein>
    <submittedName>
        <fullName evidence="8">Uncharacterized protein</fullName>
    </submittedName>
</protein>
<feature type="region of interest" description="Disordered" evidence="6">
    <location>
        <begin position="109"/>
        <end position="293"/>
    </location>
</feature>
<feature type="compositionally biased region" description="Polar residues" evidence="6">
    <location>
        <begin position="139"/>
        <end position="158"/>
    </location>
</feature>
<accession>A0A167RRW5</accession>
<comment type="subcellular location">
    <subcellularLocation>
        <location evidence="1">Membrane</location>
    </subcellularLocation>
</comment>
<sequence length="293" mass="32502">MPKKGQFKLKRHHGYSVVLFIFGTVFPPLAVAARFGIGTDFFLNLILTICGYIPGHVHNFYIQNIRNNKNNRRTPKWAIRYGLISDDYLKKKKRKSEWANRYDERLPHSTYEGREVEDGQVPDPHDDASVRSGAERTGNGHNTLWTQEDESFYSNAGEENQGGRWHYPANFDDSEIVPDVSRKRRKKTSSSKSKPKRDRWERSEDAYAASAAAPPAPAKKRKSTRRRASEESVNNPEGPEDPLGAGYGRGREEGNGASYGSYAEPVQGQGGRSGGGGGGSGGGSSQDPLAHDF</sequence>
<feature type="transmembrane region" description="Helical" evidence="7">
    <location>
        <begin position="41"/>
        <end position="62"/>
    </location>
</feature>
<evidence type="ECO:0000256" key="1">
    <source>
        <dbReference type="ARBA" id="ARBA00004370"/>
    </source>
</evidence>
<evidence type="ECO:0000256" key="5">
    <source>
        <dbReference type="ARBA" id="ARBA00023136"/>
    </source>
</evidence>
<reference evidence="8 9" key="1">
    <citation type="journal article" date="2016" name="Mol. Biol. Evol.">
        <title>Comparative Genomics of Early-Diverging Mushroom-Forming Fungi Provides Insights into the Origins of Lignocellulose Decay Capabilities.</title>
        <authorList>
            <person name="Nagy L.G."/>
            <person name="Riley R."/>
            <person name="Tritt A."/>
            <person name="Adam C."/>
            <person name="Daum C."/>
            <person name="Floudas D."/>
            <person name="Sun H."/>
            <person name="Yadav J.S."/>
            <person name="Pangilinan J."/>
            <person name="Larsson K.H."/>
            <person name="Matsuura K."/>
            <person name="Barry K."/>
            <person name="Labutti K."/>
            <person name="Kuo R."/>
            <person name="Ohm R.A."/>
            <person name="Bhattacharya S.S."/>
            <person name="Shirouzu T."/>
            <person name="Yoshinaga Y."/>
            <person name="Martin F.M."/>
            <person name="Grigoriev I.V."/>
            <person name="Hibbett D.S."/>
        </authorList>
    </citation>
    <scope>NUCLEOTIDE SEQUENCE [LARGE SCALE GENOMIC DNA]</scope>
    <source>
        <strain evidence="8 9">TUFC12733</strain>
    </source>
</reference>
<evidence type="ECO:0000256" key="4">
    <source>
        <dbReference type="ARBA" id="ARBA00022989"/>
    </source>
</evidence>
<dbReference type="GO" id="GO:0016020">
    <property type="term" value="C:membrane"/>
    <property type="evidence" value="ECO:0007669"/>
    <property type="project" value="UniProtKB-SubCell"/>
</dbReference>
<dbReference type="Pfam" id="PF01679">
    <property type="entry name" value="Pmp3"/>
    <property type="match status" value="1"/>
</dbReference>
<evidence type="ECO:0000256" key="2">
    <source>
        <dbReference type="ARBA" id="ARBA00009530"/>
    </source>
</evidence>
<comment type="similarity">
    <text evidence="2">Belongs to the UPF0057 (PMP3) family.</text>
</comment>
<name>A0A167RRW5_CALVF</name>
<keyword evidence="4 7" id="KW-1133">Transmembrane helix</keyword>
<feature type="transmembrane region" description="Helical" evidence="7">
    <location>
        <begin position="12"/>
        <end position="35"/>
    </location>
</feature>
<dbReference type="AlphaFoldDB" id="A0A167RRW5"/>